<feature type="signal peptide" evidence="2">
    <location>
        <begin position="1"/>
        <end position="16"/>
    </location>
</feature>
<reference evidence="3 4" key="1">
    <citation type="submission" date="2024-09" db="EMBL/GenBank/DDBJ databases">
        <title>Itraconazole resistance in Madurella fahalii resulting from another homologue of gene encoding cytochrome P450 14-alpha sterol demethylase (CYP51).</title>
        <authorList>
            <person name="Yoshioka I."/>
            <person name="Fahal A.H."/>
            <person name="Kaneko S."/>
            <person name="Yaguchi T."/>
        </authorList>
    </citation>
    <scope>NUCLEOTIDE SEQUENCE [LARGE SCALE GENOMIC DNA]</scope>
    <source>
        <strain evidence="3 4">IFM 68171</strain>
    </source>
</reference>
<evidence type="ECO:0000256" key="2">
    <source>
        <dbReference type="SAM" id="SignalP"/>
    </source>
</evidence>
<evidence type="ECO:0000313" key="3">
    <source>
        <dbReference type="EMBL" id="GAB1310988.1"/>
    </source>
</evidence>
<dbReference type="GeneID" id="98171943"/>
<comment type="caution">
    <text evidence="3">The sequence shown here is derived from an EMBL/GenBank/DDBJ whole genome shotgun (WGS) entry which is preliminary data.</text>
</comment>
<feature type="compositionally biased region" description="Polar residues" evidence="1">
    <location>
        <begin position="159"/>
        <end position="171"/>
    </location>
</feature>
<protein>
    <submittedName>
        <fullName evidence="3">Ubiquitin 3 binding protein But2 C-terminal domain-containing protein</fullName>
    </submittedName>
</protein>
<dbReference type="EMBL" id="BAAFSV010000001">
    <property type="protein sequence ID" value="GAB1310988.1"/>
    <property type="molecule type" value="Genomic_DNA"/>
</dbReference>
<proteinExistence type="predicted"/>
<name>A0ABQ0FZS8_9PEZI</name>
<gene>
    <name evidence="3" type="ORF">MFIFM68171_01198</name>
</gene>
<sequence>MSRLTAALALLSVGLATPLLVPDPETETVNVVLQVNKVTSEAAINVWNLAKSQVLAHSCSLSLASGPFENTPLAFTVNEYGAGNLNVGPQTYTIHDDLEISGGIICGRIASPSEIIVSCDVPVPASLQLKSLNKLDHQDCFLRGPVELDRLVRGLESTPTNDTAWPRNMSSPPKAGTSDVTADAAFNKRQAPCGIWSSRTIRVGNGNQHQNPLNIQISDPMDYGPGSCTVGHSQARSFAIDWSASATAWQWLNGGFAVERSVETGKSYECHGNPHDYLALWKKVGQTAYTVQNAMYNVCTGLHPRGSPFVMWSPNAKHRGSHFYCVYSRQYVRWMGYRWIDTTPVPGGPR</sequence>
<dbReference type="Proteomes" id="UP001628179">
    <property type="component" value="Unassembled WGS sequence"/>
</dbReference>
<feature type="chain" id="PRO_5047283790" evidence="2">
    <location>
        <begin position="17"/>
        <end position="350"/>
    </location>
</feature>
<dbReference type="RefSeq" id="XP_070912721.1">
    <property type="nucleotide sequence ID" value="XM_071056620.1"/>
</dbReference>
<feature type="region of interest" description="Disordered" evidence="1">
    <location>
        <begin position="159"/>
        <end position="179"/>
    </location>
</feature>
<evidence type="ECO:0000313" key="4">
    <source>
        <dbReference type="Proteomes" id="UP001628179"/>
    </source>
</evidence>
<keyword evidence="4" id="KW-1185">Reference proteome</keyword>
<evidence type="ECO:0000256" key="1">
    <source>
        <dbReference type="SAM" id="MobiDB-lite"/>
    </source>
</evidence>
<keyword evidence="2" id="KW-0732">Signal</keyword>
<organism evidence="3 4">
    <name type="scientific">Madurella fahalii</name>
    <dbReference type="NCBI Taxonomy" id="1157608"/>
    <lineage>
        <taxon>Eukaryota</taxon>
        <taxon>Fungi</taxon>
        <taxon>Dikarya</taxon>
        <taxon>Ascomycota</taxon>
        <taxon>Pezizomycotina</taxon>
        <taxon>Sordariomycetes</taxon>
        <taxon>Sordariomycetidae</taxon>
        <taxon>Sordariales</taxon>
        <taxon>Sordariales incertae sedis</taxon>
        <taxon>Madurella</taxon>
    </lineage>
</organism>
<accession>A0ABQ0FZS8</accession>